<evidence type="ECO:0000256" key="1">
    <source>
        <dbReference type="ARBA" id="ARBA00004777"/>
    </source>
</evidence>
<keyword evidence="2 6" id="KW-0554">One-carbon metabolism</keyword>
<dbReference type="GO" id="GO:0004329">
    <property type="term" value="F:formate-tetrahydrofolate ligase activity"/>
    <property type="evidence" value="ECO:0007669"/>
    <property type="project" value="UniProtKB-EC"/>
</dbReference>
<dbReference type="PROSITE" id="PS00722">
    <property type="entry name" value="FTHFS_2"/>
    <property type="match status" value="1"/>
</dbReference>
<evidence type="ECO:0000256" key="2">
    <source>
        <dbReference type="ARBA" id="ARBA00022563"/>
    </source>
</evidence>
<keyword evidence="4 6" id="KW-0547">Nucleotide-binding</keyword>
<accession>A0ABV7I1Z3</accession>
<keyword evidence="5 6" id="KW-0067">ATP-binding</keyword>
<protein>
    <recommendedName>
        <fullName evidence="6">Formate--tetrahydrofolate ligase</fullName>
        <ecNumber evidence="6">6.3.4.3</ecNumber>
    </recommendedName>
    <alternativeName>
        <fullName evidence="6">Formyltetrahydrofolate synthetase</fullName>
        <shortName evidence="6">FHS</shortName>
        <shortName evidence="6">FTHFS</shortName>
    </alternativeName>
</protein>
<dbReference type="NCBIfam" id="NF010030">
    <property type="entry name" value="PRK13505.1"/>
    <property type="match status" value="1"/>
</dbReference>
<reference evidence="8" key="1">
    <citation type="journal article" date="2019" name="Int. J. Syst. Evol. Microbiol.">
        <title>The Global Catalogue of Microorganisms (GCM) 10K type strain sequencing project: providing services to taxonomists for standard genome sequencing and annotation.</title>
        <authorList>
            <consortium name="The Broad Institute Genomics Platform"/>
            <consortium name="The Broad Institute Genome Sequencing Center for Infectious Disease"/>
            <person name="Wu L."/>
            <person name="Ma J."/>
        </authorList>
    </citation>
    <scope>NUCLEOTIDE SEQUENCE [LARGE SCALE GENOMIC DNA]</scope>
    <source>
        <strain evidence="8">KCTC 52231</strain>
    </source>
</reference>
<evidence type="ECO:0000313" key="8">
    <source>
        <dbReference type="Proteomes" id="UP001595647"/>
    </source>
</evidence>
<organism evidence="7 8">
    <name type="scientific">Ciceribacter thiooxidans</name>
    <dbReference type="NCBI Taxonomy" id="1969821"/>
    <lineage>
        <taxon>Bacteria</taxon>
        <taxon>Pseudomonadati</taxon>
        <taxon>Pseudomonadota</taxon>
        <taxon>Alphaproteobacteria</taxon>
        <taxon>Hyphomicrobiales</taxon>
        <taxon>Rhizobiaceae</taxon>
        <taxon>Ciceribacter</taxon>
    </lineage>
</organism>
<dbReference type="InterPro" id="IPR020628">
    <property type="entry name" value="Formate_THF_ligase_CS"/>
</dbReference>
<evidence type="ECO:0000256" key="5">
    <source>
        <dbReference type="ARBA" id="ARBA00022840"/>
    </source>
</evidence>
<dbReference type="EC" id="6.3.4.3" evidence="6"/>
<sequence length="559" mass="60053">MTGMKSDIEIARAAAKKPITEIGARLGIPPEKLVPYGHDKAKISADFIRSLSSRPDGKLILVTAINPTPAGEGKTTTTVGLVDGLNRIGRNAMVCIREASLGPCFGVKGGAAGGGYAQIVPMEDMNLHFTGDFHAITSAHNLLSALIDNHIYWGNEQAIDSRRVTWRRVMDMNDRALREVVCSLGGVANGYPRETGFDITVASEVMAILCLSEDLADLERRLGEIIIGYRRDKSPVRARDIKADGAMAVLLKDAMQPNLVQTLENNPAFVHGGPFANIAHGCNSVVATRTALKLADYVVTEAGFGADLGAEKFFDIKCRKAGLQPAAAVIVATVRALKMNGGVKKDELGQENVDAVVAGAENLARHIENVRKFGVPVVVAINHFGSDTEAEIEAVKRCAARQGAEAILCRHWAEGSAGITELATRVADLAHGGTAHFSPLYPDKLPLFEKIERIARDIYRAGEVTADKQVREQLRLWEEQGYGGLPVCIAKTQYSFSTDPSLRGAPEGHVVNVREVRLSAGAGFVVAITGEIMTMPGLPQSPAAERIFLNEQGYIEGLF</sequence>
<dbReference type="PROSITE" id="PS00721">
    <property type="entry name" value="FTHFS_1"/>
    <property type="match status" value="1"/>
</dbReference>
<comment type="catalytic activity">
    <reaction evidence="6">
        <text>(6S)-5,6,7,8-tetrahydrofolate + formate + ATP = (6R)-10-formyltetrahydrofolate + ADP + phosphate</text>
        <dbReference type="Rhea" id="RHEA:20221"/>
        <dbReference type="ChEBI" id="CHEBI:15740"/>
        <dbReference type="ChEBI" id="CHEBI:30616"/>
        <dbReference type="ChEBI" id="CHEBI:43474"/>
        <dbReference type="ChEBI" id="CHEBI:57453"/>
        <dbReference type="ChEBI" id="CHEBI:195366"/>
        <dbReference type="ChEBI" id="CHEBI:456216"/>
        <dbReference type="EC" id="6.3.4.3"/>
    </reaction>
</comment>
<comment type="pathway">
    <text evidence="1 6">One-carbon metabolism; tetrahydrofolate interconversion.</text>
</comment>
<keyword evidence="8" id="KW-1185">Reference proteome</keyword>
<dbReference type="Gene3D" id="3.10.410.10">
    <property type="entry name" value="Formyltetrahydrofolate synthetase, domain 3"/>
    <property type="match status" value="1"/>
</dbReference>
<dbReference type="SUPFAM" id="SSF52540">
    <property type="entry name" value="P-loop containing nucleoside triphosphate hydrolases"/>
    <property type="match status" value="1"/>
</dbReference>
<dbReference type="Pfam" id="PF01268">
    <property type="entry name" value="FTHFS"/>
    <property type="match status" value="1"/>
</dbReference>
<keyword evidence="3 6" id="KW-0436">Ligase</keyword>
<feature type="binding site" evidence="6">
    <location>
        <begin position="68"/>
        <end position="75"/>
    </location>
    <ligand>
        <name>ATP</name>
        <dbReference type="ChEBI" id="CHEBI:30616"/>
    </ligand>
</feature>
<evidence type="ECO:0000256" key="3">
    <source>
        <dbReference type="ARBA" id="ARBA00022598"/>
    </source>
</evidence>
<dbReference type="Gene3D" id="3.30.1510.10">
    <property type="entry name" value="Domain 2, N(10)-formyltetrahydrofolate synthetase"/>
    <property type="match status" value="1"/>
</dbReference>
<dbReference type="EMBL" id="JBHRTG010000019">
    <property type="protein sequence ID" value="MFC3164668.1"/>
    <property type="molecule type" value="Genomic_DNA"/>
</dbReference>
<dbReference type="InterPro" id="IPR027417">
    <property type="entry name" value="P-loop_NTPase"/>
</dbReference>
<dbReference type="Proteomes" id="UP001595647">
    <property type="component" value="Unassembled WGS sequence"/>
</dbReference>
<comment type="caution">
    <text evidence="7">The sequence shown here is derived from an EMBL/GenBank/DDBJ whole genome shotgun (WGS) entry which is preliminary data.</text>
</comment>
<evidence type="ECO:0000256" key="6">
    <source>
        <dbReference type="HAMAP-Rule" id="MF_01543"/>
    </source>
</evidence>
<name>A0ABV7I1Z3_9HYPH</name>
<comment type="similarity">
    <text evidence="6">Belongs to the formate--tetrahydrofolate ligase family.</text>
</comment>
<evidence type="ECO:0000313" key="7">
    <source>
        <dbReference type="EMBL" id="MFC3164668.1"/>
    </source>
</evidence>
<proteinExistence type="inferred from homology"/>
<dbReference type="HAMAP" id="MF_01543">
    <property type="entry name" value="FTHFS"/>
    <property type="match status" value="1"/>
</dbReference>
<evidence type="ECO:0000256" key="4">
    <source>
        <dbReference type="ARBA" id="ARBA00022741"/>
    </source>
</evidence>
<dbReference type="CDD" id="cd00477">
    <property type="entry name" value="FTHFS"/>
    <property type="match status" value="1"/>
</dbReference>
<gene>
    <name evidence="6" type="primary">fhs</name>
    <name evidence="7" type="ORF">ACFOHV_15420</name>
</gene>
<dbReference type="InterPro" id="IPR000559">
    <property type="entry name" value="Formate_THF_ligase"/>
</dbReference>
<dbReference type="Gene3D" id="3.40.50.300">
    <property type="entry name" value="P-loop containing nucleotide triphosphate hydrolases"/>
    <property type="match status" value="1"/>
</dbReference>
<dbReference type="RefSeq" id="WP_378143608.1">
    <property type="nucleotide sequence ID" value="NZ_JBHRTG010000019.1"/>
</dbReference>